<dbReference type="EMBL" id="LWQU01000030">
    <property type="protein sequence ID" value="OAN64789.1"/>
    <property type="molecule type" value="Genomic_DNA"/>
</dbReference>
<proteinExistence type="predicted"/>
<gene>
    <name evidence="2" type="ORF">A6A05_18955</name>
</gene>
<evidence type="ECO:0000313" key="2">
    <source>
        <dbReference type="EMBL" id="OAN64789.1"/>
    </source>
</evidence>
<keyword evidence="3" id="KW-1185">Reference proteome</keyword>
<dbReference type="CDD" id="cd06260">
    <property type="entry name" value="DUF820-like"/>
    <property type="match status" value="1"/>
</dbReference>
<dbReference type="InterPro" id="IPR008538">
    <property type="entry name" value="Uma2"/>
</dbReference>
<dbReference type="InterPro" id="IPR011335">
    <property type="entry name" value="Restrct_endonuc-II-like"/>
</dbReference>
<protein>
    <recommendedName>
        <fullName evidence="1">Putative restriction endonuclease domain-containing protein</fullName>
    </recommendedName>
</protein>
<evidence type="ECO:0000259" key="1">
    <source>
        <dbReference type="Pfam" id="PF05685"/>
    </source>
</evidence>
<evidence type="ECO:0000313" key="3">
    <source>
        <dbReference type="Proteomes" id="UP000078543"/>
    </source>
</evidence>
<dbReference type="InterPro" id="IPR012296">
    <property type="entry name" value="Nuclease_put_TT1808"/>
</dbReference>
<dbReference type="AlphaFoldDB" id="A0A178N1B7"/>
<dbReference type="RefSeq" id="WP_068496864.1">
    <property type="nucleotide sequence ID" value="NZ_LWQU01000030.1"/>
</dbReference>
<dbReference type="PANTHER" id="PTHR36558:SF1">
    <property type="entry name" value="RESTRICTION ENDONUCLEASE DOMAIN-CONTAINING PROTEIN-RELATED"/>
    <property type="match status" value="1"/>
</dbReference>
<name>A0A178N1B7_9PROT</name>
<feature type="domain" description="Putative restriction endonuclease" evidence="1">
    <location>
        <begin position="4"/>
        <end position="160"/>
    </location>
</feature>
<comment type="caution">
    <text evidence="2">The sequence shown here is derived from an EMBL/GenBank/DDBJ whole genome shotgun (WGS) entry which is preliminary data.</text>
</comment>
<sequence length="205" mass="22810">MTEDEFFEFVQTRDEKWELIDGEPMMMAGATQRHQDIAANTLTSLHTQLRGKKCRPTAADTGVPTSNGTIRYPDVVVDCGKRDDQAMRATAPTLVIEVLSPSTRGFDSHKKVIEYKSHPDIKYILLIDTNNACSLLHFRDGEGWGEVMYDSLDDVIEFPEVGATLALSDIYFGLEMKPKLVRERVCSKCGMTPCACDESGPIPGM</sequence>
<organism evidence="2 3">
    <name type="scientific">Magnetospirillum moscoviense</name>
    <dbReference type="NCBI Taxonomy" id="1437059"/>
    <lineage>
        <taxon>Bacteria</taxon>
        <taxon>Pseudomonadati</taxon>
        <taxon>Pseudomonadota</taxon>
        <taxon>Alphaproteobacteria</taxon>
        <taxon>Rhodospirillales</taxon>
        <taxon>Rhodospirillaceae</taxon>
        <taxon>Magnetospirillum</taxon>
    </lineage>
</organism>
<dbReference type="Gene3D" id="3.90.1570.10">
    <property type="entry name" value="tt1808, chain A"/>
    <property type="match status" value="1"/>
</dbReference>
<dbReference type="Pfam" id="PF05685">
    <property type="entry name" value="Uma2"/>
    <property type="match status" value="1"/>
</dbReference>
<dbReference type="Proteomes" id="UP000078543">
    <property type="component" value="Unassembled WGS sequence"/>
</dbReference>
<reference evidence="2 3" key="1">
    <citation type="submission" date="2016-04" db="EMBL/GenBank/DDBJ databases">
        <title>Draft genome sequence of freshwater magnetotactic bacteria Magnetospirillum marisnigri SP-1 and Magnetospirillum moscoviense BB-1.</title>
        <authorList>
            <person name="Koziaeva V."/>
            <person name="Dziuba M.V."/>
            <person name="Ivanov T.M."/>
            <person name="Kuznetsov B."/>
            <person name="Grouzdev D.S."/>
        </authorList>
    </citation>
    <scope>NUCLEOTIDE SEQUENCE [LARGE SCALE GENOMIC DNA]</scope>
    <source>
        <strain evidence="2 3">BB-1</strain>
    </source>
</reference>
<accession>A0A178N1B7</accession>
<dbReference type="PANTHER" id="PTHR36558">
    <property type="entry name" value="GLR1098 PROTEIN"/>
    <property type="match status" value="1"/>
</dbReference>
<dbReference type="STRING" id="1437059.A6A05_18955"/>
<dbReference type="SUPFAM" id="SSF52980">
    <property type="entry name" value="Restriction endonuclease-like"/>
    <property type="match status" value="1"/>
</dbReference>